<keyword evidence="1" id="KW-0732">Signal</keyword>
<keyword evidence="4" id="KW-1185">Reference proteome</keyword>
<accession>A0ABS6ZJ66</accession>
<name>A0ABS6ZJ66_9GAMM</name>
<evidence type="ECO:0000313" key="4">
    <source>
        <dbReference type="Proteomes" id="UP000769617"/>
    </source>
</evidence>
<proteinExistence type="predicted"/>
<dbReference type="InterPro" id="IPR022548">
    <property type="entry name" value="DUF2846"/>
</dbReference>
<feature type="chain" id="PRO_5046661095" evidence="1">
    <location>
        <begin position="26"/>
        <end position="154"/>
    </location>
</feature>
<sequence>MKLLKTTAAMAVLALMTGCASVNMASQQESSQAKQFEAPEEGMAGVYVFRKQSPFGAALKKDIWIDGECIGESARGVFFYHQVEGDQEHEVATESEFSPNTLSLMTESGNNYFVEQYIKIGAFVGGANLRLVDEEQGMEEVSKLSMATSGNCSQ</sequence>
<evidence type="ECO:0000259" key="2">
    <source>
        <dbReference type="Pfam" id="PF11008"/>
    </source>
</evidence>
<reference evidence="3 4" key="1">
    <citation type="submission" date="2021-07" db="EMBL/GenBank/DDBJ databases">
        <authorList>
            <person name="So Y."/>
        </authorList>
    </citation>
    <scope>NUCLEOTIDE SEQUENCE [LARGE SCALE GENOMIC DNA]</scope>
    <source>
        <strain evidence="3 4">Y3S6</strain>
    </source>
</reference>
<dbReference type="Pfam" id="PF11008">
    <property type="entry name" value="DUF2846"/>
    <property type="match status" value="1"/>
</dbReference>
<comment type="caution">
    <text evidence="3">The sequence shown here is derived from an EMBL/GenBank/DDBJ whole genome shotgun (WGS) entry which is preliminary data.</text>
</comment>
<dbReference type="PIRSF" id="PIRSF012335">
    <property type="entry name" value="UCP012335"/>
    <property type="match status" value="1"/>
</dbReference>
<evidence type="ECO:0000256" key="1">
    <source>
        <dbReference type="SAM" id="SignalP"/>
    </source>
</evidence>
<feature type="signal peptide" evidence="1">
    <location>
        <begin position="1"/>
        <end position="25"/>
    </location>
</feature>
<dbReference type="InterPro" id="IPR016596">
    <property type="entry name" value="UCP012335"/>
</dbReference>
<organism evidence="3 4">
    <name type="scientific">Billgrantia antri</name>
    <dbReference type="NCBI Taxonomy" id="2846777"/>
    <lineage>
        <taxon>Bacteria</taxon>
        <taxon>Pseudomonadati</taxon>
        <taxon>Pseudomonadota</taxon>
        <taxon>Gammaproteobacteria</taxon>
        <taxon>Oceanospirillales</taxon>
        <taxon>Halomonadaceae</taxon>
        <taxon>Billgrantia</taxon>
    </lineage>
</organism>
<protein>
    <submittedName>
        <fullName evidence="3">DUF2846 domain-containing protein</fullName>
    </submittedName>
</protein>
<gene>
    <name evidence="3" type="ORF">KPL81_02790</name>
</gene>
<dbReference type="PROSITE" id="PS51257">
    <property type="entry name" value="PROKAR_LIPOPROTEIN"/>
    <property type="match status" value="1"/>
</dbReference>
<dbReference type="RefSeq" id="WP_219790597.1">
    <property type="nucleotide sequence ID" value="NZ_JAHYCA010000001.1"/>
</dbReference>
<dbReference type="Proteomes" id="UP000769617">
    <property type="component" value="Unassembled WGS sequence"/>
</dbReference>
<evidence type="ECO:0000313" key="3">
    <source>
        <dbReference type="EMBL" id="MBW6390091.1"/>
    </source>
</evidence>
<feature type="domain" description="DUF2846" evidence="2">
    <location>
        <begin position="40"/>
        <end position="127"/>
    </location>
</feature>
<dbReference type="EMBL" id="JAHYCA010000001">
    <property type="protein sequence ID" value="MBW6390091.1"/>
    <property type="molecule type" value="Genomic_DNA"/>
</dbReference>